<organism evidence="2">
    <name type="scientific">Schistocephalus solidus</name>
    <name type="common">Tapeworm</name>
    <dbReference type="NCBI Taxonomy" id="70667"/>
    <lineage>
        <taxon>Eukaryota</taxon>
        <taxon>Metazoa</taxon>
        <taxon>Spiralia</taxon>
        <taxon>Lophotrochozoa</taxon>
        <taxon>Platyhelminthes</taxon>
        <taxon>Cestoda</taxon>
        <taxon>Eucestoda</taxon>
        <taxon>Diphyllobothriidea</taxon>
        <taxon>Diphyllobothriidae</taxon>
        <taxon>Schistocephalus</taxon>
    </lineage>
</organism>
<keyword evidence="1" id="KW-1133">Transmembrane helix</keyword>
<accession>A0A0X3Q5B4</accession>
<keyword evidence="4" id="KW-1185">Reference proteome</keyword>
<dbReference type="STRING" id="70667.A0A0X3Q5B4"/>
<proteinExistence type="predicted"/>
<dbReference type="EMBL" id="GEEE01005798">
    <property type="protein sequence ID" value="JAP57427.1"/>
    <property type="molecule type" value="Transcribed_RNA"/>
</dbReference>
<feature type="transmembrane region" description="Helical" evidence="1">
    <location>
        <begin position="46"/>
        <end position="65"/>
    </location>
</feature>
<sequence>MTTPTQLATPLPACSGGLIEYASYVGNANHSWAEAFGPCTLQEPSTWFLLVILLTVLLLTLTLLLSSCCSAVKNGASSASASTTPHGQLFEMEEAEEGAGSEPSDQIELTDLEKLQQQQQQQAVQLVVVTATQQPPTKFSEKLLALLRHPFFAVIRVESKGLFAFLRLTRANSARGDFPSLLGNADESQSLHCETASSAAVEEQASVSSGGPSTSLLNPDDVNTIRMTSSHEFCCSSLNSGYILFFLLLGLVLLLSGTIFTCVASYRLSSTLTALPIHVGSVAQATKLLSNRWISQCYSIAIRVIEADVQPNRPTNNSQLRPFIEQMKSIFGRQIIELYKLAKNNSASINVEEETGKQIRAFDILLRRLAALFSVAPKLSNDYVNAALDGYYMYTRELVRLSPHPLFLSTFAPEARSSDDIWRMNTVLNITGVILCQYGVDGGPFRSCTEVKRHLSQIAIAVNALPHRMAKEDLSQVIAYMRVPQLLGAETYVQKWLPVARDPPAAIPLLFNELVVPEIDKARASLNRSLDNLPATFSNATSPYIAISAGLIGFLTGLLVFFSAGLLLVLALSLTPLRTYRPGEGGGCGGGWWTQNTKTCQNATLLGLGLCAAVVCCLFGLGLAYAGAVGEVEACAYLLEKPKQLLADQWLLKLLRQQLLTGVKPLREVSQIDQIDLRLPYPLLTTLDSQYMAASSPPLFQALGMNRPVNLSALLFSPWLNRTLYDLWFRDVRPLMQREKLSTKIPRIQLDTVFAEVQKTLRLKQTFDDLHVGNTSNYLPIPTVDYYSQLVVALNGVVSNKRVPSMVRVEASNLSGIYSLVGHLVLRYRKQFAKVDAALKTVQENKRILVVLRPMIQVADAILSFLANKTDTQLVDLFSNATASIWNDSRIQVANHLIPVGHRLLDLLLPYPGLQTTYRLTLGPFCATSASLAASASQHPFPLLRTLREFGLGLCLSAILIIIFSIWHFRRR</sequence>
<name>A0A0X3Q5B4_SCHSO</name>
<dbReference type="EMBL" id="UYSU01034594">
    <property type="protein sequence ID" value="VDL94705.1"/>
    <property type="molecule type" value="Genomic_DNA"/>
</dbReference>
<keyword evidence="1" id="KW-0812">Transmembrane</keyword>
<reference evidence="5" key="2">
    <citation type="submission" date="2016-06" db="UniProtKB">
        <authorList>
            <consortium name="WormBaseParasite"/>
        </authorList>
    </citation>
    <scope>IDENTIFICATION</scope>
</reference>
<reference evidence="2" key="1">
    <citation type="submission" date="2016-01" db="EMBL/GenBank/DDBJ databases">
        <title>Reference transcriptome for the parasite Schistocephalus solidus: insights into the molecular evolution of parasitism.</title>
        <authorList>
            <person name="Hebert F.O."/>
            <person name="Grambauer S."/>
            <person name="Barber I."/>
            <person name="Landry C.R."/>
            <person name="Aubin-Horth N."/>
        </authorList>
    </citation>
    <scope>NUCLEOTIDE SEQUENCE</scope>
</reference>
<keyword evidence="1" id="KW-0472">Membrane</keyword>
<feature type="transmembrane region" description="Helical" evidence="1">
    <location>
        <begin position="544"/>
        <end position="572"/>
    </location>
</feature>
<evidence type="ECO:0000313" key="5">
    <source>
        <dbReference type="WBParaSite" id="SSLN_0000865001-mRNA-1"/>
    </source>
</evidence>
<dbReference type="Proteomes" id="UP000275846">
    <property type="component" value="Unassembled WGS sequence"/>
</dbReference>
<evidence type="ECO:0000313" key="2">
    <source>
        <dbReference type="EMBL" id="JAP57427.1"/>
    </source>
</evidence>
<reference evidence="3 4" key="3">
    <citation type="submission" date="2018-11" db="EMBL/GenBank/DDBJ databases">
        <authorList>
            <consortium name="Pathogen Informatics"/>
        </authorList>
    </citation>
    <scope>NUCLEOTIDE SEQUENCE [LARGE SCALE GENOMIC DNA]</scope>
    <source>
        <strain evidence="3 4">NST_G2</strain>
    </source>
</reference>
<gene>
    <name evidence="3" type="ORF">SSLN_LOCUS8320</name>
    <name evidence="2" type="ORF">TR153263</name>
</gene>
<protein>
    <submittedName>
        <fullName evidence="2 5">Uncharacterized protein</fullName>
    </submittedName>
</protein>
<dbReference type="AlphaFoldDB" id="A0A0X3Q5B4"/>
<evidence type="ECO:0000313" key="3">
    <source>
        <dbReference type="EMBL" id="VDL94705.1"/>
    </source>
</evidence>
<evidence type="ECO:0000256" key="1">
    <source>
        <dbReference type="SAM" id="Phobius"/>
    </source>
</evidence>
<dbReference type="OrthoDB" id="6248623at2759"/>
<feature type="transmembrane region" description="Helical" evidence="1">
    <location>
        <begin position="605"/>
        <end position="628"/>
    </location>
</feature>
<dbReference type="WBParaSite" id="SSLN_0000865001-mRNA-1">
    <property type="protein sequence ID" value="SSLN_0000865001-mRNA-1"/>
    <property type="gene ID" value="SSLN_0000865001"/>
</dbReference>
<feature type="transmembrane region" description="Helical" evidence="1">
    <location>
        <begin position="950"/>
        <end position="969"/>
    </location>
</feature>
<feature type="transmembrane region" description="Helical" evidence="1">
    <location>
        <begin position="242"/>
        <end position="266"/>
    </location>
</feature>
<evidence type="ECO:0000313" key="4">
    <source>
        <dbReference type="Proteomes" id="UP000275846"/>
    </source>
</evidence>